<dbReference type="EMBL" id="QDKL01000002">
    <property type="protein sequence ID" value="RZF21670.1"/>
    <property type="molecule type" value="Genomic_DNA"/>
</dbReference>
<dbReference type="Gene3D" id="2.70.150.10">
    <property type="entry name" value="Calcium-transporting ATPase, cytoplasmic transduction domain A"/>
    <property type="match status" value="1"/>
</dbReference>
<dbReference type="RefSeq" id="WP_115361283.1">
    <property type="nucleotide sequence ID" value="NZ_QDKL01000002.1"/>
</dbReference>
<evidence type="ECO:0000313" key="11">
    <source>
        <dbReference type="Proteomes" id="UP000443582"/>
    </source>
</evidence>
<dbReference type="InterPro" id="IPR044492">
    <property type="entry name" value="P_typ_ATPase_HD_dom"/>
</dbReference>
<comment type="subcellular location">
    <subcellularLocation>
        <location evidence="1">Membrane</location>
        <topology evidence="1">Multi-pass membrane protein</topology>
    </subcellularLocation>
</comment>
<feature type="transmembrane region" description="Helical" evidence="8">
    <location>
        <begin position="638"/>
        <end position="661"/>
    </location>
</feature>
<evidence type="ECO:0000259" key="9">
    <source>
        <dbReference type="SMART" id="SM00831"/>
    </source>
</evidence>
<evidence type="ECO:0000256" key="4">
    <source>
        <dbReference type="ARBA" id="ARBA00022840"/>
    </source>
</evidence>
<keyword evidence="11" id="KW-1185">Reference proteome</keyword>
<organism evidence="10 11">
    <name type="scientific">Halobacteriovorax vibrionivorans</name>
    <dbReference type="NCBI Taxonomy" id="2152716"/>
    <lineage>
        <taxon>Bacteria</taxon>
        <taxon>Pseudomonadati</taxon>
        <taxon>Bdellovibrionota</taxon>
        <taxon>Bacteriovoracia</taxon>
        <taxon>Bacteriovoracales</taxon>
        <taxon>Halobacteriovoraceae</taxon>
        <taxon>Halobacteriovorax</taxon>
    </lineage>
</organism>
<feature type="transmembrane region" description="Helical" evidence="8">
    <location>
        <begin position="707"/>
        <end position="725"/>
    </location>
</feature>
<keyword evidence="7 8" id="KW-0472">Membrane</keyword>
<dbReference type="SFLD" id="SFLDG00002">
    <property type="entry name" value="C1.7:_P-type_atpase_like"/>
    <property type="match status" value="1"/>
</dbReference>
<dbReference type="SFLD" id="SFLDS00003">
    <property type="entry name" value="Haloacid_Dehalogenase"/>
    <property type="match status" value="1"/>
</dbReference>
<comment type="caution">
    <text evidence="10">The sequence shown here is derived from an EMBL/GenBank/DDBJ whole genome shotgun (WGS) entry which is preliminary data.</text>
</comment>
<dbReference type="InterPro" id="IPR059000">
    <property type="entry name" value="ATPase_P-type_domA"/>
</dbReference>
<dbReference type="Gene3D" id="1.20.1110.10">
    <property type="entry name" value="Calcium-transporting ATPase, transmembrane domain"/>
    <property type="match status" value="1"/>
</dbReference>
<dbReference type="PANTHER" id="PTHR42861">
    <property type="entry name" value="CALCIUM-TRANSPORTING ATPASE"/>
    <property type="match status" value="1"/>
</dbReference>
<dbReference type="SFLD" id="SFLDF00027">
    <property type="entry name" value="p-type_atpase"/>
    <property type="match status" value="1"/>
</dbReference>
<dbReference type="Pfam" id="PF00122">
    <property type="entry name" value="E1-E2_ATPase"/>
    <property type="match status" value="1"/>
</dbReference>
<dbReference type="Gene3D" id="3.40.50.1000">
    <property type="entry name" value="HAD superfamily/HAD-like"/>
    <property type="match status" value="1"/>
</dbReference>
<keyword evidence="2 8" id="KW-0812">Transmembrane</keyword>
<dbReference type="SMART" id="SM00831">
    <property type="entry name" value="Cation_ATPase_N"/>
    <property type="match status" value="1"/>
</dbReference>
<evidence type="ECO:0000256" key="5">
    <source>
        <dbReference type="ARBA" id="ARBA00022967"/>
    </source>
</evidence>
<dbReference type="NCBIfam" id="TIGR01494">
    <property type="entry name" value="ATPase_P-type"/>
    <property type="match status" value="2"/>
</dbReference>
<evidence type="ECO:0000313" key="10">
    <source>
        <dbReference type="EMBL" id="RZF21670.1"/>
    </source>
</evidence>
<dbReference type="SUPFAM" id="SSF81665">
    <property type="entry name" value="Calcium ATPase, transmembrane domain M"/>
    <property type="match status" value="1"/>
</dbReference>
<dbReference type="InterPro" id="IPR004014">
    <property type="entry name" value="ATPase_P-typ_cation-transptr_N"/>
</dbReference>
<dbReference type="SUPFAM" id="SSF56784">
    <property type="entry name" value="HAD-like"/>
    <property type="match status" value="1"/>
</dbReference>
<feature type="domain" description="Cation-transporting P-type ATPase N-terminal" evidence="9">
    <location>
        <begin position="3"/>
        <end position="73"/>
    </location>
</feature>
<sequence length="822" mass="91135">MEKKAQLQNLRDIQITSCGLSDSEISKQRLIFGENIIVERVGNPWLELVFDTLKDPMVWFLITIASVFYFVGDIYESIILYTATIPLVFMDAFLHWRTQASTSSLRSQLSSSVIVIRDNRKVSIDSNDIVPGDLVILSTKNHFLPADGIWEECDSLQVDESVLTGEAFPVNKSSIGKDTLLKQKECLVDSTFLGFAGTRVLTGNGHLRVLAIGKKTSYGEIIHSVTDITHERTPLQQAILELTRNLVYLALLFCFVLAGVRLYQGHGWLDALLSAGVLAVAAIPEEFPIVFTFFLGVGVYRLAKHHVLVRRAVSVENIGRVTQICTDKTGTITIGKLTLTHLETTEETSEQDLLRFSMAASNADGNDPVDIAIFDMSKKRSVKMPLKLKSIPFTEDRKREVAFLEGNDKSQLCVIKGAPEVILSKSNLSSVDLDLWTKEVSTLAKGGHKVLAVAVKEIIETTSFIEPDSDFRFIGLLAFEDPARPEVKDSIIYCQENGIKVLMITGDHPDTASAIAKDIGLKKESPLVITAHNLDWSQEEIRSLKNIDVVARCSPLEKLKIVKSLKKSGELVVVTGDGVNDVPALKAADIGIAMGLRGSRSAKEVASIILSDDNFSTIVNAIREGRQLFENLRMSFKYLLLIHIPFILSAAIIPLIGYPLLFLPIHVVWLELIIHPSALFAFQLKSNGKSMKIKGARNSFFSKKESATILIIGIIFTLVLIYSYRNGFLENQNIQHARSKAMALLSFWSAGVVLFLTKGRTVAARIMVFMTMAFSIVLIQNTWFAEILHLSPLHLSDWGGVIGSLSAMLLLFLFLNKRSMVR</sequence>
<feature type="transmembrane region" description="Helical" evidence="8">
    <location>
        <begin position="246"/>
        <end position="263"/>
    </location>
</feature>
<dbReference type="InterPro" id="IPR001757">
    <property type="entry name" value="P_typ_ATPase"/>
</dbReference>
<dbReference type="InterPro" id="IPR023298">
    <property type="entry name" value="ATPase_P-typ_TM_dom_sf"/>
</dbReference>
<evidence type="ECO:0000256" key="1">
    <source>
        <dbReference type="ARBA" id="ARBA00004141"/>
    </source>
</evidence>
<dbReference type="PROSITE" id="PS00154">
    <property type="entry name" value="ATPASE_E1_E2"/>
    <property type="match status" value="1"/>
</dbReference>
<dbReference type="InterPro" id="IPR018303">
    <property type="entry name" value="ATPase_P-typ_P_site"/>
</dbReference>
<feature type="transmembrane region" description="Helical" evidence="8">
    <location>
        <begin position="737"/>
        <end position="756"/>
    </location>
</feature>
<accession>A0ABY0IFF3</accession>
<dbReference type="InterPro" id="IPR036412">
    <property type="entry name" value="HAD-like_sf"/>
</dbReference>
<feature type="transmembrane region" description="Helical" evidence="8">
    <location>
        <begin position="763"/>
        <end position="783"/>
    </location>
</feature>
<reference evidence="11" key="1">
    <citation type="journal article" date="2019" name="Int. J. Syst. Evol. Microbiol.">
        <title>Halobacteriovorax valvorus sp. nov., a novel prokaryotic predator isolated from coastal seawater of China.</title>
        <authorList>
            <person name="Chen M.-X."/>
        </authorList>
    </citation>
    <scope>NUCLEOTIDE SEQUENCE [LARGE SCALE GENOMIC DNA]</scope>
    <source>
        <strain evidence="11">BL9</strain>
    </source>
</reference>
<dbReference type="InterPro" id="IPR006068">
    <property type="entry name" value="ATPase_P-typ_cation-transptr_C"/>
</dbReference>
<protein>
    <submittedName>
        <fullName evidence="10">Cation-transporting P-type ATPase</fullName>
    </submittedName>
</protein>
<dbReference type="PRINTS" id="PR00120">
    <property type="entry name" value="HATPASE"/>
</dbReference>
<keyword evidence="5" id="KW-1278">Translocase</keyword>
<keyword evidence="6 8" id="KW-1133">Transmembrane helix</keyword>
<dbReference type="InterPro" id="IPR008250">
    <property type="entry name" value="ATPase_P-typ_transduc_dom_A_sf"/>
</dbReference>
<dbReference type="SUPFAM" id="SSF81660">
    <property type="entry name" value="Metal cation-transporting ATPase, ATP-binding domain N"/>
    <property type="match status" value="1"/>
</dbReference>
<dbReference type="Pfam" id="PF00689">
    <property type="entry name" value="Cation_ATPase_C"/>
    <property type="match status" value="1"/>
</dbReference>
<evidence type="ECO:0000256" key="2">
    <source>
        <dbReference type="ARBA" id="ARBA00022692"/>
    </source>
</evidence>
<dbReference type="Pfam" id="PF00690">
    <property type="entry name" value="Cation_ATPase_N"/>
    <property type="match status" value="1"/>
</dbReference>
<feature type="transmembrane region" description="Helical" evidence="8">
    <location>
        <begin position="667"/>
        <end position="686"/>
    </location>
</feature>
<dbReference type="InterPro" id="IPR023299">
    <property type="entry name" value="ATPase_P-typ_cyto_dom_N"/>
</dbReference>
<dbReference type="PRINTS" id="PR00119">
    <property type="entry name" value="CATATPASE"/>
</dbReference>
<name>A0ABY0IFF3_9BACT</name>
<gene>
    <name evidence="10" type="ORF">DAY19_08250</name>
</gene>
<dbReference type="SUPFAM" id="SSF81653">
    <property type="entry name" value="Calcium ATPase, transduction domain A"/>
    <property type="match status" value="1"/>
</dbReference>
<feature type="transmembrane region" description="Helical" evidence="8">
    <location>
        <begin position="56"/>
        <end position="72"/>
    </location>
</feature>
<evidence type="ECO:0000256" key="3">
    <source>
        <dbReference type="ARBA" id="ARBA00022741"/>
    </source>
</evidence>
<dbReference type="InterPro" id="IPR023214">
    <property type="entry name" value="HAD_sf"/>
</dbReference>
<feature type="transmembrane region" description="Helical" evidence="8">
    <location>
        <begin position="795"/>
        <end position="815"/>
    </location>
</feature>
<evidence type="ECO:0000256" key="8">
    <source>
        <dbReference type="SAM" id="Phobius"/>
    </source>
</evidence>
<proteinExistence type="predicted"/>
<dbReference type="Gene3D" id="3.40.1110.10">
    <property type="entry name" value="Calcium-transporting ATPase, cytoplasmic domain N"/>
    <property type="match status" value="1"/>
</dbReference>
<dbReference type="Proteomes" id="UP000443582">
    <property type="component" value="Unassembled WGS sequence"/>
</dbReference>
<evidence type="ECO:0000256" key="7">
    <source>
        <dbReference type="ARBA" id="ARBA00023136"/>
    </source>
</evidence>
<evidence type="ECO:0000256" key="6">
    <source>
        <dbReference type="ARBA" id="ARBA00022989"/>
    </source>
</evidence>
<feature type="transmembrane region" description="Helical" evidence="8">
    <location>
        <begin position="275"/>
        <end position="300"/>
    </location>
</feature>
<keyword evidence="4" id="KW-0067">ATP-binding</keyword>
<dbReference type="Pfam" id="PF00702">
    <property type="entry name" value="Hydrolase"/>
    <property type="match status" value="1"/>
</dbReference>
<keyword evidence="3" id="KW-0547">Nucleotide-binding</keyword>